<comment type="similarity">
    <text evidence="2 10">Belongs to the cytochrome c-type heme lyase family.</text>
</comment>
<dbReference type="OrthoDB" id="4243at2759"/>
<dbReference type="Pfam" id="PF01265">
    <property type="entry name" value="Cyto_heme_lyase"/>
    <property type="match status" value="1"/>
</dbReference>
<comment type="catalytic activity">
    <reaction evidence="10">
        <text>holo-[cytochrome c] = apo-[cytochrome c] + heme b</text>
        <dbReference type="Rhea" id="RHEA:22648"/>
        <dbReference type="Rhea" id="RHEA-COMP:10725"/>
        <dbReference type="Rhea" id="RHEA-COMP:10726"/>
        <dbReference type="ChEBI" id="CHEBI:29950"/>
        <dbReference type="ChEBI" id="CHEBI:60344"/>
        <dbReference type="ChEBI" id="CHEBI:83739"/>
        <dbReference type="EC" id="4.4.1.17"/>
    </reaction>
</comment>
<evidence type="ECO:0000256" key="9">
    <source>
        <dbReference type="ARBA" id="ARBA00023239"/>
    </source>
</evidence>
<sequence length="388" mass="42593">MGNSASTPAAPPAAPAAACPVKHEAPAPAAQGGCPVKHDAMPAEGGCPVKKKGPVYNVYNQEIDPTNMMPVNPNQEPKDGQKYPLDTNRVQSTIPKGGTEGTWSYPSEQMFFNALKRKGKGEDVHEGHINTIVSIHNNMNERAWEQVAAYEEMCHPGSETKLLRFMGRPDDLTPLARLKLLLGHGKPFDRHDWIVVRKDNTEVRYVIDYYFDENKTAEDKVPELHDATSVKSISMYARPAIDDIGSLVDRIKYPILDFLNGQRTPVFPKPSASQDDEPAATDKLSVAEVEETFGKIQAKCHSCFVDVKTCDSDEKCEAAATALQFCMATILCQPQAAQFSAALASGDDAKMQAAYETMGTCVESFEDRARDAMALQARLVLEKKKNES</sequence>
<dbReference type="EC" id="4.4.1.17" evidence="10"/>
<organism evidence="12 13">
    <name type="scientific">Saprolegnia diclina (strain VS20)</name>
    <dbReference type="NCBI Taxonomy" id="1156394"/>
    <lineage>
        <taxon>Eukaryota</taxon>
        <taxon>Sar</taxon>
        <taxon>Stramenopiles</taxon>
        <taxon>Oomycota</taxon>
        <taxon>Saprolegniomycetes</taxon>
        <taxon>Saprolegniales</taxon>
        <taxon>Saprolegniaceae</taxon>
        <taxon>Saprolegnia</taxon>
    </lineage>
</organism>
<comment type="function">
    <text evidence="10">Lyase that catalyzes the covalent linking of the heme group to the cytochrome C apoprotein to produce the mature functional cytochrome.</text>
</comment>
<evidence type="ECO:0000256" key="2">
    <source>
        <dbReference type="ARBA" id="ARBA00007255"/>
    </source>
</evidence>
<keyword evidence="5 10" id="KW-0999">Mitochondrion inner membrane</keyword>
<dbReference type="GO" id="GO:0046872">
    <property type="term" value="F:metal ion binding"/>
    <property type="evidence" value="ECO:0007669"/>
    <property type="project" value="UniProtKB-KW"/>
</dbReference>
<keyword evidence="8 10" id="KW-0472">Membrane</keyword>
<keyword evidence="3 10" id="KW-0349">Heme</keyword>
<keyword evidence="6 10" id="KW-0408">Iron</keyword>
<accession>T0QDD9</accession>
<dbReference type="EMBL" id="JH767149">
    <property type="protein sequence ID" value="EQC35899.1"/>
    <property type="molecule type" value="Genomic_DNA"/>
</dbReference>
<evidence type="ECO:0000256" key="5">
    <source>
        <dbReference type="ARBA" id="ARBA00022792"/>
    </source>
</evidence>
<evidence type="ECO:0000256" key="10">
    <source>
        <dbReference type="RuleBase" id="RU363130"/>
    </source>
</evidence>
<dbReference type="VEuPathDB" id="FungiDB:SDRG_06647"/>
<dbReference type="GO" id="GO:0005743">
    <property type="term" value="C:mitochondrial inner membrane"/>
    <property type="evidence" value="ECO:0007669"/>
    <property type="project" value="UniProtKB-SubCell"/>
</dbReference>
<feature type="region of interest" description="Disordered" evidence="11">
    <location>
        <begin position="64"/>
        <end position="84"/>
    </location>
</feature>
<dbReference type="PANTHER" id="PTHR12743">
    <property type="entry name" value="CYTOCHROME C1 HEME LYASE"/>
    <property type="match status" value="1"/>
</dbReference>
<evidence type="ECO:0000256" key="1">
    <source>
        <dbReference type="ARBA" id="ARBA00004273"/>
    </source>
</evidence>
<evidence type="ECO:0000256" key="6">
    <source>
        <dbReference type="ARBA" id="ARBA00023004"/>
    </source>
</evidence>
<reference evidence="12 13" key="1">
    <citation type="submission" date="2012-04" db="EMBL/GenBank/DDBJ databases">
        <title>The Genome Sequence of Saprolegnia declina VS20.</title>
        <authorList>
            <consortium name="The Broad Institute Genome Sequencing Platform"/>
            <person name="Russ C."/>
            <person name="Nusbaum C."/>
            <person name="Tyler B."/>
            <person name="van West P."/>
            <person name="Dieguez-Uribeondo J."/>
            <person name="de Bruijn I."/>
            <person name="Tripathy S."/>
            <person name="Jiang R."/>
            <person name="Young S.K."/>
            <person name="Zeng Q."/>
            <person name="Gargeya S."/>
            <person name="Fitzgerald M."/>
            <person name="Haas B."/>
            <person name="Abouelleil A."/>
            <person name="Alvarado L."/>
            <person name="Arachchi H.M."/>
            <person name="Berlin A."/>
            <person name="Chapman S.B."/>
            <person name="Goldberg J."/>
            <person name="Griggs A."/>
            <person name="Gujja S."/>
            <person name="Hansen M."/>
            <person name="Howarth C."/>
            <person name="Imamovic A."/>
            <person name="Larimer J."/>
            <person name="McCowen C."/>
            <person name="Montmayeur A."/>
            <person name="Murphy C."/>
            <person name="Neiman D."/>
            <person name="Pearson M."/>
            <person name="Priest M."/>
            <person name="Roberts A."/>
            <person name="Saif S."/>
            <person name="Shea T."/>
            <person name="Sisk P."/>
            <person name="Sykes S."/>
            <person name="Wortman J."/>
            <person name="Nusbaum C."/>
            <person name="Birren B."/>
        </authorList>
    </citation>
    <scope>NUCLEOTIDE SEQUENCE [LARGE SCALE GENOMIC DNA]</scope>
    <source>
        <strain evidence="12 13">VS20</strain>
    </source>
</reference>
<dbReference type="OMA" id="PVQHDKK"/>
<comment type="subcellular location">
    <subcellularLocation>
        <location evidence="1 10">Mitochondrion inner membrane</location>
    </subcellularLocation>
</comment>
<gene>
    <name evidence="12" type="ORF">SDRG_06647</name>
</gene>
<keyword evidence="9 10" id="KW-0456">Lyase</keyword>
<keyword evidence="13" id="KW-1185">Reference proteome</keyword>
<evidence type="ECO:0000256" key="7">
    <source>
        <dbReference type="ARBA" id="ARBA00023128"/>
    </source>
</evidence>
<proteinExistence type="inferred from homology"/>
<dbReference type="InterPro" id="IPR000511">
    <property type="entry name" value="Holocyt_c/c1_synthase"/>
</dbReference>
<name>T0QDD9_SAPDV</name>
<dbReference type="PANTHER" id="PTHR12743:SF8">
    <property type="entry name" value="PROTEIN HRI1"/>
    <property type="match status" value="1"/>
</dbReference>
<dbReference type="InParanoid" id="T0QDD9"/>
<keyword evidence="4 10" id="KW-0479">Metal-binding</keyword>
<dbReference type="GeneID" id="19947374"/>
<evidence type="ECO:0000256" key="11">
    <source>
        <dbReference type="SAM" id="MobiDB-lite"/>
    </source>
</evidence>
<dbReference type="PROSITE" id="PS00822">
    <property type="entry name" value="CYTO_HEME_LYASE_2"/>
    <property type="match status" value="1"/>
</dbReference>
<keyword evidence="7 10" id="KW-0496">Mitochondrion</keyword>
<evidence type="ECO:0000256" key="3">
    <source>
        <dbReference type="ARBA" id="ARBA00022617"/>
    </source>
</evidence>
<dbReference type="FunCoup" id="T0QDD9">
    <property type="interactions" value="90"/>
</dbReference>
<evidence type="ECO:0000313" key="13">
    <source>
        <dbReference type="Proteomes" id="UP000030762"/>
    </source>
</evidence>
<evidence type="ECO:0000256" key="4">
    <source>
        <dbReference type="ARBA" id="ARBA00022723"/>
    </source>
</evidence>
<dbReference type="STRING" id="1156394.T0QDD9"/>
<dbReference type="Proteomes" id="UP000030762">
    <property type="component" value="Unassembled WGS sequence"/>
</dbReference>
<dbReference type="AlphaFoldDB" id="T0QDD9"/>
<evidence type="ECO:0000256" key="8">
    <source>
        <dbReference type="ARBA" id="ARBA00023136"/>
    </source>
</evidence>
<evidence type="ECO:0000313" key="12">
    <source>
        <dbReference type="EMBL" id="EQC35899.1"/>
    </source>
</evidence>
<dbReference type="RefSeq" id="XP_008610661.1">
    <property type="nucleotide sequence ID" value="XM_008612439.1"/>
</dbReference>
<protein>
    <recommendedName>
        <fullName evidence="10">Holocytochrome c-type synthase</fullName>
        <ecNumber evidence="10">4.4.1.17</ecNumber>
    </recommendedName>
</protein>
<dbReference type="eggNOG" id="KOG3996">
    <property type="taxonomic scope" value="Eukaryota"/>
</dbReference>
<dbReference type="GO" id="GO:0004408">
    <property type="term" value="F:holocytochrome-c synthase activity"/>
    <property type="evidence" value="ECO:0007669"/>
    <property type="project" value="UniProtKB-EC"/>
</dbReference>